<dbReference type="Proteomes" id="UP000182306">
    <property type="component" value="Chromosome"/>
</dbReference>
<dbReference type="PANTHER" id="PTHR47017:SF1">
    <property type="entry name" value="ACYL-COA"/>
    <property type="match status" value="1"/>
</dbReference>
<dbReference type="PANTHER" id="PTHR47017">
    <property type="entry name" value="ACYL-COA"/>
    <property type="match status" value="1"/>
</dbReference>
<dbReference type="STRING" id="194963.SAMCFNEI73_Ch1622"/>
<organism evidence="1 2">
    <name type="scientific">Sinorhizobium americanum</name>
    <dbReference type="NCBI Taxonomy" id="194963"/>
    <lineage>
        <taxon>Bacteria</taxon>
        <taxon>Pseudomonadati</taxon>
        <taxon>Pseudomonadota</taxon>
        <taxon>Alphaproteobacteria</taxon>
        <taxon>Hyphomicrobiales</taxon>
        <taxon>Rhizobiaceae</taxon>
        <taxon>Sinorhizobium/Ensifer group</taxon>
        <taxon>Sinorhizobium</taxon>
    </lineage>
</organism>
<dbReference type="InterPro" id="IPR007434">
    <property type="entry name" value="FemAB-like"/>
</dbReference>
<reference evidence="1 2" key="1">
    <citation type="submission" date="2015-10" db="EMBL/GenBank/DDBJ databases">
        <title>Genomic differences between typical nodule nitrogen-fixing rhizobial strains and those coming from bean seeds.</title>
        <authorList>
            <person name="Peralta H."/>
            <person name="Aguilar-Vera A."/>
            <person name="Diaz R."/>
            <person name="Mora Y."/>
            <person name="Martinez-Batallar G."/>
            <person name="Salazar E."/>
            <person name="Vargas-Lagunas C."/>
            <person name="Encarnacion S."/>
            <person name="Girard L."/>
            <person name="Mora J."/>
        </authorList>
    </citation>
    <scope>NUCLEOTIDE SEQUENCE [LARGE SCALE GENOMIC DNA]</scope>
    <source>
        <strain evidence="1 2">CFNEI 73</strain>
    </source>
</reference>
<dbReference type="EMBL" id="CP013107">
    <property type="protein sequence ID" value="APG90923.1"/>
    <property type="molecule type" value="Genomic_DNA"/>
</dbReference>
<accession>A0A1L3LLL6</accession>
<dbReference type="AlphaFoldDB" id="A0A1L3LLL6"/>
<dbReference type="Gene3D" id="3.40.630.30">
    <property type="match status" value="1"/>
</dbReference>
<sequence>MSDTINIRIEHSFSSIPPASWDRLAGASKTFPGTPYNPFLSHAYLSALEESGSATAETGWLGQHLLLEDADGLLRGALVCYMKNHSQGEYVFDHGWANAFEHAGGRYYPKLQCSIPFTPVTGPRLLWAPDGDPKPVREGLAAGLKELSRRHSVSSAHVTFVPPDEMPIFERSGFLHRTDQQFHFINEGYGSHDDFLATLASRKRKALKRERRVAVENGITIDWLTGSDLTEAIWDQFFAFYMDTGGRKWGRPYLTRAFYSLIGERMADDILLVMAKRGGRYIAGAINFIGGDALYGRHWGCIEDHPFLHFEVCYHQAIDFAIEMGLRRVEAGAQGEHKLARGYMPVTTHSAHFIAHPGLARAVADYLEQERLDVEETGEFLTEHGPFRRGVRQQD</sequence>
<dbReference type="SUPFAM" id="SSF55729">
    <property type="entry name" value="Acyl-CoA N-acyltransferases (Nat)"/>
    <property type="match status" value="1"/>
</dbReference>
<evidence type="ECO:0000313" key="1">
    <source>
        <dbReference type="EMBL" id="APG90923.1"/>
    </source>
</evidence>
<dbReference type="KEGG" id="same:SAMCFNEI73_Ch1622"/>
<keyword evidence="2" id="KW-1185">Reference proteome</keyword>
<dbReference type="Pfam" id="PF04339">
    <property type="entry name" value="FemAB_like"/>
    <property type="match status" value="1"/>
</dbReference>
<protein>
    <submittedName>
        <fullName evidence="1">Uncharacterized protein</fullName>
    </submittedName>
</protein>
<dbReference type="RefSeq" id="WP_037383276.1">
    <property type="nucleotide sequence ID" value="NZ_CP013107.1"/>
</dbReference>
<proteinExistence type="predicted"/>
<name>A0A1L3LLL6_9HYPH</name>
<evidence type="ECO:0000313" key="2">
    <source>
        <dbReference type="Proteomes" id="UP000182306"/>
    </source>
</evidence>
<dbReference type="InterPro" id="IPR016181">
    <property type="entry name" value="Acyl_CoA_acyltransferase"/>
</dbReference>
<dbReference type="OrthoDB" id="9776898at2"/>
<gene>
    <name evidence="1" type="ORF">SAMCFNEI73_Ch1622</name>
</gene>